<dbReference type="OrthoDB" id="9808190at2"/>
<name>A0A1R3WGM5_9RHOB</name>
<dbReference type="Pfam" id="PF10003">
    <property type="entry name" value="DUF2244"/>
    <property type="match status" value="1"/>
</dbReference>
<keyword evidence="1" id="KW-1133">Transmembrane helix</keyword>
<dbReference type="RefSeq" id="WP_076658012.1">
    <property type="nucleotide sequence ID" value="NZ_FTPR01000001.1"/>
</dbReference>
<sequence>MPYEWTPTPPHQDRRWQLSLWPYRSLLRKDFVLFIGGTAALVSLPLLTLLGQAVLWGLLPFFGMMLAGVWYALHVSYRRGEVLEELTVDEARAYLARHNPKGDVQEWEANRYWVTAHLHPKGGPVENYITLRGGDREVEIGAFLDAEERLVLFDELQVALRAGREPVTPNGL</sequence>
<organism evidence="2 3">
    <name type="scientific">Yoonia rosea</name>
    <dbReference type="NCBI Taxonomy" id="287098"/>
    <lineage>
        <taxon>Bacteria</taxon>
        <taxon>Pseudomonadati</taxon>
        <taxon>Pseudomonadota</taxon>
        <taxon>Alphaproteobacteria</taxon>
        <taxon>Rhodobacterales</taxon>
        <taxon>Paracoccaceae</taxon>
        <taxon>Yoonia</taxon>
    </lineage>
</organism>
<feature type="transmembrane region" description="Helical" evidence="1">
    <location>
        <begin position="31"/>
        <end position="47"/>
    </location>
</feature>
<reference evidence="3" key="1">
    <citation type="submission" date="2017-01" db="EMBL/GenBank/DDBJ databases">
        <authorList>
            <person name="Varghese N."/>
            <person name="Submissions S."/>
        </authorList>
    </citation>
    <scope>NUCLEOTIDE SEQUENCE [LARGE SCALE GENOMIC DNA]</scope>
    <source>
        <strain evidence="3">DSM 29591</strain>
    </source>
</reference>
<accession>A0A1R3WGM5</accession>
<dbReference type="InterPro" id="IPR019253">
    <property type="entry name" value="DUF2244_TM"/>
</dbReference>
<gene>
    <name evidence="2" type="ORF">SAMN05421665_0233</name>
</gene>
<feature type="transmembrane region" description="Helical" evidence="1">
    <location>
        <begin position="53"/>
        <end position="73"/>
    </location>
</feature>
<proteinExistence type="predicted"/>
<dbReference type="Proteomes" id="UP000186997">
    <property type="component" value="Unassembled WGS sequence"/>
</dbReference>
<keyword evidence="3" id="KW-1185">Reference proteome</keyword>
<dbReference type="EMBL" id="FTPR01000001">
    <property type="protein sequence ID" value="SIT75657.1"/>
    <property type="molecule type" value="Genomic_DNA"/>
</dbReference>
<keyword evidence="1" id="KW-0472">Membrane</keyword>
<evidence type="ECO:0000313" key="3">
    <source>
        <dbReference type="Proteomes" id="UP000186997"/>
    </source>
</evidence>
<dbReference type="STRING" id="287098.SAMN05421665_0233"/>
<keyword evidence="1" id="KW-0812">Transmembrane</keyword>
<dbReference type="AlphaFoldDB" id="A0A1R3WGM5"/>
<protein>
    <submittedName>
        <fullName evidence="2">Uncharacterized membrane protein</fullName>
    </submittedName>
</protein>
<evidence type="ECO:0000313" key="2">
    <source>
        <dbReference type="EMBL" id="SIT75657.1"/>
    </source>
</evidence>
<evidence type="ECO:0000256" key="1">
    <source>
        <dbReference type="SAM" id="Phobius"/>
    </source>
</evidence>